<evidence type="ECO:0000313" key="16">
    <source>
        <dbReference type="EMBL" id="TWI46712.1"/>
    </source>
</evidence>
<evidence type="ECO:0000256" key="5">
    <source>
        <dbReference type="ARBA" id="ARBA00013005"/>
    </source>
</evidence>
<evidence type="ECO:0000256" key="7">
    <source>
        <dbReference type="ARBA" id="ARBA00022598"/>
    </source>
</evidence>
<gene>
    <name evidence="15" type="primary">cphA</name>
    <name evidence="15" type="ORF">GO485_01660</name>
    <name evidence="16" type="ORF">IP92_03075</name>
</gene>
<dbReference type="InterPro" id="IPR013651">
    <property type="entry name" value="ATP-grasp_RimK-type"/>
</dbReference>
<dbReference type="InterPro" id="IPR004101">
    <property type="entry name" value="Mur_ligase_C"/>
</dbReference>
<reference evidence="16 17" key="1">
    <citation type="journal article" date="2015" name="Stand. Genomic Sci.">
        <title>Genomic Encyclopedia of Bacterial and Archaeal Type Strains, Phase III: the genomes of soil and plant-associated and newly described type strains.</title>
        <authorList>
            <person name="Whitman W.B."/>
            <person name="Woyke T."/>
            <person name="Klenk H.P."/>
            <person name="Zhou Y."/>
            <person name="Lilburn T.G."/>
            <person name="Beck B.J."/>
            <person name="De Vos P."/>
            <person name="Vandamme P."/>
            <person name="Eisen J.A."/>
            <person name="Garrity G."/>
            <person name="Hugenholtz P."/>
            <person name="Kyrpides N.C."/>
        </authorList>
    </citation>
    <scope>NUCLEOTIDE SEQUENCE [LARGE SCALE GENOMIC DNA]</scope>
    <source>
        <strain evidence="16 17">CGMCC 1.10685</strain>
    </source>
</reference>
<dbReference type="InterPro" id="IPR011761">
    <property type="entry name" value="ATP-grasp"/>
</dbReference>
<dbReference type="GO" id="GO:0046872">
    <property type="term" value="F:metal ion binding"/>
    <property type="evidence" value="ECO:0007669"/>
    <property type="project" value="InterPro"/>
</dbReference>
<evidence type="ECO:0000256" key="11">
    <source>
        <dbReference type="ARBA" id="ARBA00048094"/>
    </source>
</evidence>
<dbReference type="GO" id="GO:0005524">
    <property type="term" value="F:ATP binding"/>
    <property type="evidence" value="ECO:0007669"/>
    <property type="project" value="UniProtKB-UniRule"/>
</dbReference>
<evidence type="ECO:0000256" key="6">
    <source>
        <dbReference type="ARBA" id="ARBA00022036"/>
    </source>
</evidence>
<dbReference type="RefSeq" id="WP_145876370.1">
    <property type="nucleotide sequence ID" value="NZ_CP046904.1"/>
</dbReference>
<dbReference type="EMBL" id="VLKW01000005">
    <property type="protein sequence ID" value="TWI46712.1"/>
    <property type="molecule type" value="Genomic_DNA"/>
</dbReference>
<comment type="similarity">
    <text evidence="2">In the C-terminal section; belongs to the MurCDEF family.</text>
</comment>
<dbReference type="Proteomes" id="UP000315112">
    <property type="component" value="Unassembled WGS sequence"/>
</dbReference>
<dbReference type="InterPro" id="IPR044019">
    <property type="entry name" value="Cyanophycin_syn_N"/>
</dbReference>
<evidence type="ECO:0000256" key="8">
    <source>
        <dbReference type="ARBA" id="ARBA00022741"/>
    </source>
</evidence>
<feature type="domain" description="ATP-grasp" evidence="14">
    <location>
        <begin position="221"/>
        <end position="474"/>
    </location>
</feature>
<organism evidence="16 17">
    <name type="scientific">Pseudoduganella flava</name>
    <dbReference type="NCBI Taxonomy" id="871742"/>
    <lineage>
        <taxon>Bacteria</taxon>
        <taxon>Pseudomonadati</taxon>
        <taxon>Pseudomonadota</taxon>
        <taxon>Betaproteobacteria</taxon>
        <taxon>Burkholderiales</taxon>
        <taxon>Oxalobacteraceae</taxon>
        <taxon>Telluria group</taxon>
        <taxon>Pseudoduganella</taxon>
    </lineage>
</organism>
<evidence type="ECO:0000313" key="18">
    <source>
        <dbReference type="Proteomes" id="UP000437862"/>
    </source>
</evidence>
<evidence type="ECO:0000256" key="4">
    <source>
        <dbReference type="ARBA" id="ARBA00012968"/>
    </source>
</evidence>
<dbReference type="PROSITE" id="PS50975">
    <property type="entry name" value="ATP_GRASP"/>
    <property type="match status" value="1"/>
</dbReference>
<dbReference type="Proteomes" id="UP000437862">
    <property type="component" value="Chromosome"/>
</dbReference>
<reference evidence="16" key="2">
    <citation type="submission" date="2019-07" db="EMBL/GenBank/DDBJ databases">
        <authorList>
            <person name="Whitman W."/>
            <person name="Huntemann M."/>
            <person name="Clum A."/>
            <person name="Pillay M."/>
            <person name="Palaniappan K."/>
            <person name="Varghese N."/>
            <person name="Mikhailova N."/>
            <person name="Stamatis D."/>
            <person name="Reddy T."/>
            <person name="Daum C."/>
            <person name="Shapiro N."/>
            <person name="Ivanova N."/>
            <person name="Kyrpides N."/>
            <person name="Woyke T."/>
        </authorList>
    </citation>
    <scope>NUCLEOTIDE SEQUENCE</scope>
    <source>
        <strain evidence="16">CGMCC 1.10685</strain>
    </source>
</reference>
<keyword evidence="8 13" id="KW-0547">Nucleotide-binding</keyword>
<comment type="function">
    <text evidence="1">Catalyzes the ATP-dependent polymerization of arginine and aspartate to multi-L-arginyl-poly-L-aspartic acid (cyanophycin; a water-insoluble reserve polymer).</text>
</comment>
<dbReference type="Gene3D" id="3.40.1190.10">
    <property type="entry name" value="Mur-like, catalytic domain"/>
    <property type="match status" value="1"/>
</dbReference>
<evidence type="ECO:0000256" key="1">
    <source>
        <dbReference type="ARBA" id="ARBA00003184"/>
    </source>
</evidence>
<dbReference type="OrthoDB" id="9803907at2"/>
<dbReference type="SUPFAM" id="SSF53623">
    <property type="entry name" value="MurD-like peptide ligases, catalytic domain"/>
    <property type="match status" value="1"/>
</dbReference>
<dbReference type="Pfam" id="PF08245">
    <property type="entry name" value="Mur_ligase_M"/>
    <property type="match status" value="1"/>
</dbReference>
<dbReference type="Gene3D" id="3.30.470.20">
    <property type="entry name" value="ATP-grasp fold, B domain"/>
    <property type="match status" value="2"/>
</dbReference>
<comment type="catalytic activity">
    <reaction evidence="11">
        <text>[L-4-(L-arginin-2-N-yl)aspartate](n)-L-aspartate + L-arginine + ATP = [L-4-(L-arginin-2-N-yl)aspartate](n+1) + ADP + phosphate + H(+)</text>
        <dbReference type="Rhea" id="RHEA:23888"/>
        <dbReference type="Rhea" id="RHEA-COMP:13732"/>
        <dbReference type="Rhea" id="RHEA-COMP:13733"/>
        <dbReference type="ChEBI" id="CHEBI:15378"/>
        <dbReference type="ChEBI" id="CHEBI:30616"/>
        <dbReference type="ChEBI" id="CHEBI:32682"/>
        <dbReference type="ChEBI" id="CHEBI:43474"/>
        <dbReference type="ChEBI" id="CHEBI:137986"/>
        <dbReference type="ChEBI" id="CHEBI:137990"/>
        <dbReference type="ChEBI" id="CHEBI:456216"/>
        <dbReference type="EC" id="6.3.2.30"/>
    </reaction>
</comment>
<dbReference type="NCBIfam" id="NF010623">
    <property type="entry name" value="PRK14016.1"/>
    <property type="match status" value="1"/>
</dbReference>
<dbReference type="Pfam" id="PF08443">
    <property type="entry name" value="RimK"/>
    <property type="match status" value="1"/>
</dbReference>
<evidence type="ECO:0000313" key="17">
    <source>
        <dbReference type="Proteomes" id="UP000315112"/>
    </source>
</evidence>
<keyword evidence="18" id="KW-1185">Reference proteome</keyword>
<dbReference type="PANTHER" id="PTHR23135">
    <property type="entry name" value="MUR LIGASE FAMILY MEMBER"/>
    <property type="match status" value="1"/>
</dbReference>
<dbReference type="PANTHER" id="PTHR23135:SF18">
    <property type="entry name" value="CYANOPHYCIN SYNTHETASE"/>
    <property type="match status" value="1"/>
</dbReference>
<dbReference type="EC" id="6.3.2.30" evidence="4"/>
<sequence length="881" mass="93819">MNILDQRVLRGPNLYAARPCLLTVLDLEDLHEVASNAIPGFTAALLAMMPSLMAHRCSPGHYGGFAERLRDGTYMGHIIEHVTLELQCLAGTPAGFGRTRRVRGQPGVYRVVCAFKEEAVARDAFDLALAIVGALARGESFALEEPLAALRRTAQQHAVGTSTAAVLQAARRRRIPYFRVTENANLFQLGWGSKQKRLQATMTGDASNIACRIASDKQLTKALLKEAAVPVPAGSVVTTAEEARRAARKLRGTVTIKPLDANQGKGVTTQCRTPEEVDAAFAAARAFSRSVIVERHVEGQDYRVLVTGERVAAASLRRPPTVVGDGHRTVRELVAVENANPARGKGHTNILTQIPLDEHAQRALSTQGYTLDSVPPVGVPVLLRGNANLSTGGTAEDVTSLLPDETRDICVRAARKIGLDVAGIDLVCRDIARPLAEQDGAIIEVNAAPGIRMHQYPSAGTPRDAGDAIVEAMYGIDNGRIPVIAITGTNGKTTTTLMTAHCARAAGHRTGATTTEGIYIDGSQIAHGDCSGYWSARTVLTDPAVDFAVLETARGGILKRGLAFDRCDVGVVLNVSADHLGLEGVDTVEDLARVKGVVANAASRCVVLNAEDRHCVRMAQKLRERVEVLFFSLDPDNPVLLKHLHNGGRAAYLQDGELVIADGSRHQVLLKAKDMPATLGGHARYNIANGLAAAAALLATGFTLEQIAAGLSTFVSDGRSNPLRSNVFDVQGVTVVVDYAHNPAAYAALAGMARGLTRGRTLAVITAPGDRRDTDMHTVGETCARNFDEIVIYESNKRGREVGECMRLMHEGALAAGKGEAPVHCRLDGHEALRHGLSLCRPGDVLIFACATSLRDVADALRDSDPASARRIAEQAALQAA</sequence>
<proteinExistence type="inferred from homology"/>
<comment type="subunit">
    <text evidence="3">Homodimer.</text>
</comment>
<dbReference type="InterPro" id="IPR036615">
    <property type="entry name" value="Mur_ligase_C_dom_sf"/>
</dbReference>
<evidence type="ECO:0000256" key="13">
    <source>
        <dbReference type="PROSITE-ProRule" id="PRU00409"/>
    </source>
</evidence>
<dbReference type="NCBIfam" id="TIGR02068">
    <property type="entry name" value="cya_phycin_syn"/>
    <property type="match status" value="1"/>
</dbReference>
<evidence type="ECO:0000256" key="2">
    <source>
        <dbReference type="ARBA" id="ARBA00009060"/>
    </source>
</evidence>
<keyword evidence="7 15" id="KW-0436">Ligase</keyword>
<dbReference type="InterPro" id="IPR013221">
    <property type="entry name" value="Mur_ligase_cen"/>
</dbReference>
<dbReference type="Gene3D" id="3.90.190.20">
    <property type="entry name" value="Mur ligase, C-terminal domain"/>
    <property type="match status" value="1"/>
</dbReference>
<dbReference type="Pfam" id="PF02875">
    <property type="entry name" value="Mur_ligase_C"/>
    <property type="match status" value="1"/>
</dbReference>
<evidence type="ECO:0000313" key="15">
    <source>
        <dbReference type="EMBL" id="QGZ37879.1"/>
    </source>
</evidence>
<dbReference type="SUPFAM" id="SSF53244">
    <property type="entry name" value="MurD-like peptide ligases, peptide-binding domain"/>
    <property type="match status" value="1"/>
</dbReference>
<dbReference type="GO" id="GO:0071161">
    <property type="term" value="F:cyanophycin synthetase activity (L-arginine-adding)"/>
    <property type="evidence" value="ECO:0007669"/>
    <property type="project" value="UniProtKB-EC"/>
</dbReference>
<evidence type="ECO:0000256" key="3">
    <source>
        <dbReference type="ARBA" id="ARBA00011738"/>
    </source>
</evidence>
<dbReference type="GO" id="GO:0071160">
    <property type="term" value="F:cyanophycin synthetase activity (L-aspartate-adding)"/>
    <property type="evidence" value="ECO:0007669"/>
    <property type="project" value="UniProtKB-EC"/>
</dbReference>
<dbReference type="InterPro" id="IPR011810">
    <property type="entry name" value="Cya_phycin_syn"/>
</dbReference>
<protein>
    <recommendedName>
        <fullName evidence="6">Cyanophycin synthetase</fullName>
        <ecNumber evidence="5">6.3.2.29</ecNumber>
        <ecNumber evidence="4">6.3.2.30</ecNumber>
    </recommendedName>
    <alternativeName>
        <fullName evidence="10">Cyanophycin synthase</fullName>
    </alternativeName>
</protein>
<keyword evidence="9 13" id="KW-0067">ATP-binding</keyword>
<dbReference type="EMBL" id="CP046904">
    <property type="protein sequence ID" value="QGZ37879.1"/>
    <property type="molecule type" value="Genomic_DNA"/>
</dbReference>
<dbReference type="Pfam" id="PF18921">
    <property type="entry name" value="Cyanophycin_syn"/>
    <property type="match status" value="1"/>
</dbReference>
<evidence type="ECO:0000256" key="9">
    <source>
        <dbReference type="ARBA" id="ARBA00022840"/>
    </source>
</evidence>
<comment type="catalytic activity">
    <reaction evidence="12">
        <text>[L-4-(L-arginin-2-N-yl)aspartate](n) + L-aspartate + ATP = [L-4-(L-arginin-2-N-yl)aspartate](n)-L-aspartate + ADP + phosphate + H(+)</text>
        <dbReference type="Rhea" id="RHEA:13277"/>
        <dbReference type="Rhea" id="RHEA-COMP:13728"/>
        <dbReference type="Rhea" id="RHEA-COMP:13733"/>
        <dbReference type="ChEBI" id="CHEBI:15378"/>
        <dbReference type="ChEBI" id="CHEBI:29991"/>
        <dbReference type="ChEBI" id="CHEBI:30616"/>
        <dbReference type="ChEBI" id="CHEBI:43474"/>
        <dbReference type="ChEBI" id="CHEBI:137986"/>
        <dbReference type="ChEBI" id="CHEBI:137990"/>
        <dbReference type="ChEBI" id="CHEBI:456216"/>
        <dbReference type="EC" id="6.3.2.29"/>
    </reaction>
</comment>
<dbReference type="AlphaFoldDB" id="A0A562PQJ7"/>
<accession>A0A562PQJ7</accession>
<reference evidence="15 18" key="3">
    <citation type="submission" date="2019-12" db="EMBL/GenBank/DDBJ databases">
        <title>Draft Genome Sequences of Six Type Strains of the Genus Massilia.</title>
        <authorList>
            <person name="Miess H."/>
            <person name="Frediansyah A."/>
            <person name="Goeker M."/>
            <person name="Gross H."/>
        </authorList>
    </citation>
    <scope>NUCLEOTIDE SEQUENCE [LARGE SCALE GENOMIC DNA]</scope>
    <source>
        <strain evidence="15 18">DSM 26639</strain>
    </source>
</reference>
<evidence type="ECO:0000259" key="14">
    <source>
        <dbReference type="PROSITE" id="PS50975"/>
    </source>
</evidence>
<evidence type="ECO:0000256" key="10">
    <source>
        <dbReference type="ARBA" id="ARBA00031353"/>
    </source>
</evidence>
<dbReference type="SUPFAM" id="SSF56059">
    <property type="entry name" value="Glutathione synthetase ATP-binding domain-like"/>
    <property type="match status" value="1"/>
</dbReference>
<evidence type="ECO:0000256" key="12">
    <source>
        <dbReference type="ARBA" id="ARBA00048425"/>
    </source>
</evidence>
<dbReference type="InterPro" id="IPR036565">
    <property type="entry name" value="Mur-like_cat_sf"/>
</dbReference>
<dbReference type="EC" id="6.3.2.29" evidence="5"/>
<name>A0A562PQJ7_9BURK</name>